<evidence type="ECO:0000256" key="13">
    <source>
        <dbReference type="SAM" id="Phobius"/>
    </source>
</evidence>
<dbReference type="RefSeq" id="WP_115330303.1">
    <property type="nucleotide sequence ID" value="NZ_CAAAHP010000004.1"/>
</dbReference>
<comment type="subcellular location">
    <subcellularLocation>
        <location evidence="2">Cell membrane</location>
        <topology evidence="2">Multi-pass membrane protein</topology>
    </subcellularLocation>
</comment>
<feature type="transmembrane region" description="Helical" evidence="13">
    <location>
        <begin position="47"/>
        <end position="71"/>
    </location>
</feature>
<keyword evidence="9 13" id="KW-1133">Transmembrane helix</keyword>
<dbReference type="AlphaFoldDB" id="A0A378JH16"/>
<name>A0A378JH16_9GAMM</name>
<reference evidence="15 16" key="1">
    <citation type="submission" date="2018-06" db="EMBL/GenBank/DDBJ databases">
        <authorList>
            <consortium name="Pathogen Informatics"/>
            <person name="Doyle S."/>
        </authorList>
    </citation>
    <scope>NUCLEOTIDE SEQUENCE [LARGE SCALE GENOMIC DNA]</scope>
    <source>
        <strain evidence="15 16">NCTC13316</strain>
    </source>
</reference>
<dbReference type="GO" id="GO:0009055">
    <property type="term" value="F:electron transfer activity"/>
    <property type="evidence" value="ECO:0007669"/>
    <property type="project" value="InterPro"/>
</dbReference>
<dbReference type="Proteomes" id="UP000254794">
    <property type="component" value="Unassembled WGS sequence"/>
</dbReference>
<accession>A0A378JH16</accession>
<gene>
    <name evidence="15" type="primary">yceJ</name>
    <name evidence="15" type="ORF">NCTC13316_00679</name>
</gene>
<dbReference type="GO" id="GO:0022904">
    <property type="term" value="P:respiratory electron transport chain"/>
    <property type="evidence" value="ECO:0007669"/>
    <property type="project" value="InterPro"/>
</dbReference>
<dbReference type="GO" id="GO:0005886">
    <property type="term" value="C:plasma membrane"/>
    <property type="evidence" value="ECO:0007669"/>
    <property type="project" value="UniProtKB-SubCell"/>
</dbReference>
<keyword evidence="4" id="KW-1003">Cell membrane</keyword>
<keyword evidence="10" id="KW-0408">Iron</keyword>
<protein>
    <submittedName>
        <fullName evidence="15">Cytochrome b561 transmembrane protein</fullName>
    </submittedName>
</protein>
<keyword evidence="8" id="KW-0249">Electron transport</keyword>
<evidence type="ECO:0000259" key="14">
    <source>
        <dbReference type="Pfam" id="PF01292"/>
    </source>
</evidence>
<dbReference type="EMBL" id="UGOD01000001">
    <property type="protein sequence ID" value="STX50596.1"/>
    <property type="molecule type" value="Genomic_DNA"/>
</dbReference>
<evidence type="ECO:0000256" key="10">
    <source>
        <dbReference type="ARBA" id="ARBA00023004"/>
    </source>
</evidence>
<dbReference type="Pfam" id="PF01292">
    <property type="entry name" value="Ni_hydr_CYTB"/>
    <property type="match status" value="1"/>
</dbReference>
<dbReference type="SUPFAM" id="SSF81342">
    <property type="entry name" value="Transmembrane di-heme cytochromes"/>
    <property type="match status" value="1"/>
</dbReference>
<dbReference type="GO" id="GO:0020037">
    <property type="term" value="F:heme binding"/>
    <property type="evidence" value="ECO:0007669"/>
    <property type="project" value="TreeGrafter"/>
</dbReference>
<evidence type="ECO:0000256" key="5">
    <source>
        <dbReference type="ARBA" id="ARBA00022617"/>
    </source>
</evidence>
<evidence type="ECO:0000313" key="16">
    <source>
        <dbReference type="Proteomes" id="UP000254794"/>
    </source>
</evidence>
<evidence type="ECO:0000256" key="7">
    <source>
        <dbReference type="ARBA" id="ARBA00022723"/>
    </source>
</evidence>
<evidence type="ECO:0000256" key="2">
    <source>
        <dbReference type="ARBA" id="ARBA00004651"/>
    </source>
</evidence>
<dbReference type="GO" id="GO:0046872">
    <property type="term" value="F:metal ion binding"/>
    <property type="evidence" value="ECO:0007669"/>
    <property type="project" value="UniProtKB-KW"/>
</dbReference>
<feature type="transmembrane region" description="Helical" evidence="13">
    <location>
        <begin position="144"/>
        <end position="165"/>
    </location>
</feature>
<dbReference type="PANTHER" id="PTHR30529:SF1">
    <property type="entry name" value="CYTOCHROME B561 HOMOLOG 2"/>
    <property type="match status" value="1"/>
</dbReference>
<evidence type="ECO:0000256" key="8">
    <source>
        <dbReference type="ARBA" id="ARBA00022982"/>
    </source>
</evidence>
<dbReference type="PANTHER" id="PTHR30529">
    <property type="entry name" value="CYTOCHROME B561"/>
    <property type="match status" value="1"/>
</dbReference>
<keyword evidence="7" id="KW-0479">Metal-binding</keyword>
<keyword evidence="16" id="KW-1185">Reference proteome</keyword>
<keyword evidence="3" id="KW-0813">Transport</keyword>
<keyword evidence="11 13" id="KW-0472">Membrane</keyword>
<feature type="domain" description="Cytochrome b561 bacterial/Ni-hydrogenase" evidence="14">
    <location>
        <begin position="9"/>
        <end position="177"/>
    </location>
</feature>
<feature type="transmembrane region" description="Helical" evidence="13">
    <location>
        <begin position="12"/>
        <end position="35"/>
    </location>
</feature>
<evidence type="ECO:0000313" key="15">
    <source>
        <dbReference type="EMBL" id="STX50596.1"/>
    </source>
</evidence>
<evidence type="ECO:0000256" key="11">
    <source>
        <dbReference type="ARBA" id="ARBA00023136"/>
    </source>
</evidence>
<dbReference type="InterPro" id="IPR016174">
    <property type="entry name" value="Di-haem_cyt_TM"/>
</dbReference>
<evidence type="ECO:0000256" key="9">
    <source>
        <dbReference type="ARBA" id="ARBA00022989"/>
    </source>
</evidence>
<feature type="transmembrane region" description="Helical" evidence="13">
    <location>
        <begin position="92"/>
        <end position="124"/>
    </location>
</feature>
<proteinExistence type="inferred from homology"/>
<dbReference type="Gene3D" id="1.20.950.20">
    <property type="entry name" value="Transmembrane di-heme cytochromes, Chain C"/>
    <property type="match status" value="2"/>
</dbReference>
<comment type="cofactor">
    <cofactor evidence="1">
        <name>heme b</name>
        <dbReference type="ChEBI" id="CHEBI:60344"/>
    </cofactor>
</comment>
<evidence type="ECO:0000256" key="12">
    <source>
        <dbReference type="ARBA" id="ARBA00037975"/>
    </source>
</evidence>
<keyword evidence="6 13" id="KW-0812">Transmembrane</keyword>
<keyword evidence="5" id="KW-0349">Heme</keyword>
<organism evidence="15 16">
    <name type="scientific">Legionella busanensis</name>
    <dbReference type="NCBI Taxonomy" id="190655"/>
    <lineage>
        <taxon>Bacteria</taxon>
        <taxon>Pseudomonadati</taxon>
        <taxon>Pseudomonadota</taxon>
        <taxon>Gammaproteobacteria</taxon>
        <taxon>Legionellales</taxon>
        <taxon>Legionellaceae</taxon>
        <taxon>Legionella</taxon>
    </lineage>
</organism>
<evidence type="ECO:0000256" key="4">
    <source>
        <dbReference type="ARBA" id="ARBA00022475"/>
    </source>
</evidence>
<evidence type="ECO:0000256" key="3">
    <source>
        <dbReference type="ARBA" id="ARBA00022448"/>
    </source>
</evidence>
<dbReference type="InterPro" id="IPR011577">
    <property type="entry name" value="Cyt_b561_bac/Ni-Hgenase"/>
</dbReference>
<sequence length="177" mass="20244">MHVKNTSSHYGLVAISLHWLLAIIVIAMLCVGLYMTSLDTSPEKLRLYGLHKAVGVIVLTLVTLRVLWRFVNITPQLTIPRWERNAALTVHWSLYILMFAMPLTGWLMSSAAGFPVSFFGLFTLPNLIAPNDYWRDFFAQAHEILSNILIALIVLHLFAALKHHFYDKDDTIRRMLP</sequence>
<evidence type="ECO:0000256" key="6">
    <source>
        <dbReference type="ARBA" id="ARBA00022692"/>
    </source>
</evidence>
<dbReference type="OrthoDB" id="8589936at2"/>
<comment type="similarity">
    <text evidence="12">Belongs to the cytochrome b561 family.</text>
</comment>
<evidence type="ECO:0000256" key="1">
    <source>
        <dbReference type="ARBA" id="ARBA00001970"/>
    </source>
</evidence>
<dbReference type="InterPro" id="IPR052168">
    <property type="entry name" value="Cytochrome_b561_oxidase"/>
</dbReference>